<evidence type="ECO:0000313" key="2">
    <source>
        <dbReference type="Proteomes" id="UP000333828"/>
    </source>
</evidence>
<proteinExistence type="predicted"/>
<accession>A0A5E4YGZ8</accession>
<dbReference type="AlphaFoldDB" id="A0A5E4YGZ8"/>
<gene>
    <name evidence="1" type="ORF">PIN31115_04476</name>
</gene>
<sequence length="86" mass="9383">MAVISLARQGIHVSDIAGNQSDILVSAWARDDAMLPDGDWKVLFGQPMANPARTCRVALLMPVDRLSSFLINAPTLGLTTEHVYDF</sequence>
<name>A0A5E4YGZ8_9BURK</name>
<keyword evidence="2" id="KW-1185">Reference proteome</keyword>
<organism evidence="1 2">
    <name type="scientific">Pandoraea iniqua</name>
    <dbReference type="NCBI Taxonomy" id="2508288"/>
    <lineage>
        <taxon>Bacteria</taxon>
        <taxon>Pseudomonadati</taxon>
        <taxon>Pseudomonadota</taxon>
        <taxon>Betaproteobacteria</taxon>
        <taxon>Burkholderiales</taxon>
        <taxon>Burkholderiaceae</taxon>
        <taxon>Pandoraea</taxon>
    </lineage>
</organism>
<evidence type="ECO:0000313" key="1">
    <source>
        <dbReference type="EMBL" id="VVE47638.1"/>
    </source>
</evidence>
<dbReference type="Proteomes" id="UP000333828">
    <property type="component" value="Unassembled WGS sequence"/>
</dbReference>
<protein>
    <submittedName>
        <fullName evidence="1">Uncharacterized protein</fullName>
    </submittedName>
</protein>
<reference evidence="1 2" key="1">
    <citation type="submission" date="2019-08" db="EMBL/GenBank/DDBJ databases">
        <authorList>
            <person name="Peeters C."/>
        </authorList>
    </citation>
    <scope>NUCLEOTIDE SEQUENCE [LARGE SCALE GENOMIC DNA]</scope>
    <source>
        <strain evidence="1 2">LMG 31115</strain>
    </source>
</reference>
<dbReference type="EMBL" id="CABPSI010000005">
    <property type="protein sequence ID" value="VVE47638.1"/>
    <property type="molecule type" value="Genomic_DNA"/>
</dbReference>